<name>A0A0J8FZ38_9PSED</name>
<evidence type="ECO:0000313" key="3">
    <source>
        <dbReference type="Proteomes" id="UP000037551"/>
    </source>
</evidence>
<dbReference type="PATRIC" id="fig|1674920.3.peg.2386"/>
<gene>
    <name evidence="2" type="ORF">ACR52_19960</name>
</gene>
<dbReference type="Proteomes" id="UP000037551">
    <property type="component" value="Unassembled WGS sequence"/>
</dbReference>
<feature type="signal peptide" evidence="1">
    <location>
        <begin position="1"/>
        <end position="21"/>
    </location>
</feature>
<evidence type="ECO:0008006" key="4">
    <source>
        <dbReference type="Google" id="ProtNLM"/>
    </source>
</evidence>
<reference evidence="2 3" key="1">
    <citation type="submission" date="2015-06" db="EMBL/GenBank/DDBJ databases">
        <title>Draft genome sequence of an Antarctic Pseudomonas sp. strain KG01 with full potential for biotechnological applications.</title>
        <authorList>
            <person name="Pavlov M.S."/>
            <person name="Lira F."/>
            <person name="Martinez J.L."/>
            <person name="Marshall S.H."/>
        </authorList>
    </citation>
    <scope>NUCLEOTIDE SEQUENCE [LARGE SCALE GENOMIC DNA]</scope>
    <source>
        <strain evidence="2 3">KG01</strain>
    </source>
</reference>
<dbReference type="EMBL" id="LFMW01000013">
    <property type="protein sequence ID" value="KMT53653.1"/>
    <property type="molecule type" value="Genomic_DNA"/>
</dbReference>
<comment type="caution">
    <text evidence="2">The sequence shown here is derived from an EMBL/GenBank/DDBJ whole genome shotgun (WGS) entry which is preliminary data.</text>
</comment>
<organism evidence="2 3">
    <name type="scientific">Pseudomonas fildesensis</name>
    <dbReference type="NCBI Taxonomy" id="1674920"/>
    <lineage>
        <taxon>Bacteria</taxon>
        <taxon>Pseudomonadati</taxon>
        <taxon>Pseudomonadota</taxon>
        <taxon>Gammaproteobacteria</taxon>
        <taxon>Pseudomonadales</taxon>
        <taxon>Pseudomonadaceae</taxon>
        <taxon>Pseudomonas</taxon>
    </lineage>
</organism>
<dbReference type="PROSITE" id="PS51257">
    <property type="entry name" value="PROKAR_LIPOPROTEIN"/>
    <property type="match status" value="1"/>
</dbReference>
<protein>
    <recommendedName>
        <fullName evidence="4">Lipoprotein</fullName>
    </recommendedName>
</protein>
<dbReference type="RefSeq" id="WP_048728380.1">
    <property type="nucleotide sequence ID" value="NZ_LFMW01000013.1"/>
</dbReference>
<dbReference type="OrthoDB" id="8962059at2"/>
<keyword evidence="3" id="KW-1185">Reference proteome</keyword>
<feature type="chain" id="PRO_5005297981" description="Lipoprotein" evidence="1">
    <location>
        <begin position="22"/>
        <end position="104"/>
    </location>
</feature>
<dbReference type="AlphaFoldDB" id="A0A0J8FZ38"/>
<sequence length="104" mass="11713">MWLKPVALAFMLLPLVTACFAKPFQPPTDEVELWKKPGEDERQVLSSMLACGSTNRYGIDPKATLEQRAERFECMKRAGYTRSDGFDLCALDTRHELNACASAR</sequence>
<proteinExistence type="predicted"/>
<accession>A0A0J8FZ38</accession>
<keyword evidence="1" id="KW-0732">Signal</keyword>
<evidence type="ECO:0000256" key="1">
    <source>
        <dbReference type="SAM" id="SignalP"/>
    </source>
</evidence>
<evidence type="ECO:0000313" key="2">
    <source>
        <dbReference type="EMBL" id="KMT53653.1"/>
    </source>
</evidence>